<dbReference type="RefSeq" id="WP_024059734.1">
    <property type="nucleotide sequence ID" value="NZ_JAGZVZ010000002.1"/>
</dbReference>
<dbReference type="PANTHER" id="PTHR30193">
    <property type="entry name" value="ABC TRANSPORTER PERMEASE PROTEIN"/>
    <property type="match status" value="1"/>
</dbReference>
<feature type="region of interest" description="Disordered" evidence="8">
    <location>
        <begin position="1"/>
        <end position="26"/>
    </location>
</feature>
<keyword evidence="5 7" id="KW-1133">Transmembrane helix</keyword>
<evidence type="ECO:0000256" key="3">
    <source>
        <dbReference type="ARBA" id="ARBA00022475"/>
    </source>
</evidence>
<dbReference type="EMBL" id="JAKNHJ010000010">
    <property type="protein sequence ID" value="MCG4618059.1"/>
    <property type="molecule type" value="Genomic_DNA"/>
</dbReference>
<evidence type="ECO:0000256" key="2">
    <source>
        <dbReference type="ARBA" id="ARBA00022448"/>
    </source>
</evidence>
<feature type="domain" description="ABC transmembrane type-1" evidence="9">
    <location>
        <begin position="101"/>
        <end position="312"/>
    </location>
</feature>
<dbReference type="AlphaFoldDB" id="A0AAJ1BBX8"/>
<evidence type="ECO:0000256" key="7">
    <source>
        <dbReference type="RuleBase" id="RU363032"/>
    </source>
</evidence>
<evidence type="ECO:0000259" key="9">
    <source>
        <dbReference type="PROSITE" id="PS50928"/>
    </source>
</evidence>
<dbReference type="CDD" id="cd06261">
    <property type="entry name" value="TM_PBP2"/>
    <property type="match status" value="1"/>
</dbReference>
<evidence type="ECO:0000256" key="1">
    <source>
        <dbReference type="ARBA" id="ARBA00004651"/>
    </source>
</evidence>
<name>A0AAJ1BBX8_9ACTO</name>
<organism evidence="10 11">
    <name type="scientific">Varibaculum cambriense</name>
    <dbReference type="NCBI Taxonomy" id="184870"/>
    <lineage>
        <taxon>Bacteria</taxon>
        <taxon>Bacillati</taxon>
        <taxon>Actinomycetota</taxon>
        <taxon>Actinomycetes</taxon>
        <taxon>Actinomycetales</taxon>
        <taxon>Actinomycetaceae</taxon>
        <taxon>Varibaculum</taxon>
    </lineage>
</organism>
<comment type="similarity">
    <text evidence="7">Belongs to the binding-protein-dependent transport system permease family.</text>
</comment>
<dbReference type="PANTHER" id="PTHR30193:SF41">
    <property type="entry name" value="DIACETYLCHITOBIOSE UPTAKE SYSTEM PERMEASE PROTEIN NGCF"/>
    <property type="match status" value="1"/>
</dbReference>
<evidence type="ECO:0000313" key="11">
    <source>
        <dbReference type="Proteomes" id="UP001200537"/>
    </source>
</evidence>
<comment type="caution">
    <text evidence="10">The sequence shown here is derived from an EMBL/GenBank/DDBJ whole genome shotgun (WGS) entry which is preliminary data.</text>
</comment>
<dbReference type="PROSITE" id="PS50928">
    <property type="entry name" value="ABC_TM1"/>
    <property type="match status" value="1"/>
</dbReference>
<dbReference type="GO" id="GO:0005886">
    <property type="term" value="C:plasma membrane"/>
    <property type="evidence" value="ECO:0007669"/>
    <property type="project" value="UniProtKB-SubCell"/>
</dbReference>
<evidence type="ECO:0000256" key="5">
    <source>
        <dbReference type="ARBA" id="ARBA00022989"/>
    </source>
</evidence>
<protein>
    <submittedName>
        <fullName evidence="10">Sugar ABC transporter permease</fullName>
    </submittedName>
</protein>
<feature type="transmembrane region" description="Helical" evidence="7">
    <location>
        <begin position="43"/>
        <end position="61"/>
    </location>
</feature>
<dbReference type="Pfam" id="PF00528">
    <property type="entry name" value="BPD_transp_1"/>
    <property type="match status" value="1"/>
</dbReference>
<dbReference type="GO" id="GO:0055085">
    <property type="term" value="P:transmembrane transport"/>
    <property type="evidence" value="ECO:0007669"/>
    <property type="project" value="InterPro"/>
</dbReference>
<feature type="transmembrane region" description="Helical" evidence="7">
    <location>
        <begin position="138"/>
        <end position="158"/>
    </location>
</feature>
<evidence type="ECO:0000256" key="4">
    <source>
        <dbReference type="ARBA" id="ARBA00022692"/>
    </source>
</evidence>
<reference evidence="10" key="1">
    <citation type="submission" date="2022-01" db="EMBL/GenBank/DDBJ databases">
        <title>Collection of gut derived symbiotic bacterial strains cultured from healthy donors.</title>
        <authorList>
            <person name="Lin H."/>
            <person name="Kohout C."/>
            <person name="Waligurski E."/>
            <person name="Pamer E.G."/>
        </authorList>
    </citation>
    <scope>NUCLEOTIDE SEQUENCE</scope>
    <source>
        <strain evidence="10">DFI.7.46</strain>
    </source>
</reference>
<dbReference type="Proteomes" id="UP001200537">
    <property type="component" value="Unassembled WGS sequence"/>
</dbReference>
<accession>A0AAJ1BBX8</accession>
<proteinExistence type="inferred from homology"/>
<dbReference type="Gene3D" id="1.10.3720.10">
    <property type="entry name" value="MetI-like"/>
    <property type="match status" value="1"/>
</dbReference>
<sequence>MTATGLINSKDAAETSTSETKETNTLNFSGRKPSKLKLAEKRAGYLFIAPAVIGFLVFYLVPMIRGLAISFTDWDLISPAKFVGFANYQKLLGDHHFAHALVVTVIYVLVNITTQTIAGLGIAVLMQRISKSSLVRSLLLVPWLVPNVTIAVITLFLLDPNVGLVNHLLTLVHSEPIAFYGNPDIAIFTVALVNSWRNMGYTALLIFAGMQIVPNMIYDAAKIDGASTTRSFFSITLPLIRPILVMVIVVSMIGSFQIFDTVAVATKGGPLDSTRVIYFYIYEKAFQQGQMGYAAAMAVILLIIILVMTLVQLRLTKASESDLG</sequence>
<gene>
    <name evidence="10" type="ORF">L0M99_06085</name>
</gene>
<dbReference type="InterPro" id="IPR035906">
    <property type="entry name" value="MetI-like_sf"/>
</dbReference>
<evidence type="ECO:0000313" key="10">
    <source>
        <dbReference type="EMBL" id="MCG4618059.1"/>
    </source>
</evidence>
<evidence type="ECO:0000256" key="8">
    <source>
        <dbReference type="SAM" id="MobiDB-lite"/>
    </source>
</evidence>
<dbReference type="InterPro" id="IPR051393">
    <property type="entry name" value="ABC_transporter_permease"/>
</dbReference>
<dbReference type="InterPro" id="IPR000515">
    <property type="entry name" value="MetI-like"/>
</dbReference>
<dbReference type="SUPFAM" id="SSF160964">
    <property type="entry name" value="MalF N-terminal region-like"/>
    <property type="match status" value="1"/>
</dbReference>
<feature type="transmembrane region" description="Helical" evidence="7">
    <location>
        <begin position="97"/>
        <end position="126"/>
    </location>
</feature>
<keyword evidence="6 7" id="KW-0472">Membrane</keyword>
<feature type="transmembrane region" description="Helical" evidence="7">
    <location>
        <begin position="199"/>
        <end position="218"/>
    </location>
</feature>
<keyword evidence="4 7" id="KW-0812">Transmembrane</keyword>
<dbReference type="SUPFAM" id="SSF161098">
    <property type="entry name" value="MetI-like"/>
    <property type="match status" value="1"/>
</dbReference>
<keyword evidence="2 7" id="KW-0813">Transport</keyword>
<keyword evidence="3" id="KW-1003">Cell membrane</keyword>
<feature type="transmembrane region" description="Helical" evidence="7">
    <location>
        <begin position="291"/>
        <end position="311"/>
    </location>
</feature>
<comment type="subcellular location">
    <subcellularLocation>
        <location evidence="1 7">Cell membrane</location>
        <topology evidence="1 7">Multi-pass membrane protein</topology>
    </subcellularLocation>
</comment>
<evidence type="ECO:0000256" key="6">
    <source>
        <dbReference type="ARBA" id="ARBA00023136"/>
    </source>
</evidence>
<feature type="transmembrane region" description="Helical" evidence="7">
    <location>
        <begin position="239"/>
        <end position="259"/>
    </location>
</feature>